<protein>
    <submittedName>
        <fullName evidence="1">Uncharacterized protein</fullName>
    </submittedName>
</protein>
<proteinExistence type="predicted"/>
<name>A0A8H5T6B6_9HYPO</name>
<organism evidence="1 2">
    <name type="scientific">Fusarium denticulatum</name>
    <dbReference type="NCBI Taxonomy" id="48507"/>
    <lineage>
        <taxon>Eukaryota</taxon>
        <taxon>Fungi</taxon>
        <taxon>Dikarya</taxon>
        <taxon>Ascomycota</taxon>
        <taxon>Pezizomycotina</taxon>
        <taxon>Sordariomycetes</taxon>
        <taxon>Hypocreomycetidae</taxon>
        <taxon>Hypocreales</taxon>
        <taxon>Nectriaceae</taxon>
        <taxon>Fusarium</taxon>
        <taxon>Fusarium fujikuroi species complex</taxon>
    </lineage>
</organism>
<evidence type="ECO:0000313" key="2">
    <source>
        <dbReference type="Proteomes" id="UP000562682"/>
    </source>
</evidence>
<sequence length="566" mass="65490">MDPFNSLPPEIRLKVLFSITSKFSLASITRASPTMLRQYQMQRNKIRLNIISIDLDEEMVQDALAIIEFPTERGVQAHKLLHVRDHLKRWADKSFVSPLTKQDDYLFEHLDDLHSMLLHFIQDYCSKATAPYMPREYICLQRVQSPSPTTQLYFRGQPITSSFNPDNLTMMELKRFLKAFLLYELNCKITATLGTSPNPGSPLNNLPKRAIHPSEDEAIRCIHTYVRSLYGACIAQREDGFLPSGPDGSAFEVGLAFPDSFCFDPDLYTGDRGLRGNHHGDVTSHLAKLGLKTITQFTRYRFGSSWETDEFDEEFGKVMKSLPHRMGPYQHVVTRIESSDDAGSPMYGHLSTQLSQSNTIQVQIYQQRAWVFFDNNRLYPPATRQRPRFPTQDFLFREADRLIRLDGGLWQYSELTRGELRSQKWQDEYATTKRQLAYEDEIRELREENYILRSDLKQANSGDPELSVPAFEDPTVLREEAKKLFEQHIACDLATVAKYVRYTPPDTYIYCRQPPRCVHIPASFDLFGDKTPAEIEFFLDLYLGVEKKKGTLHQEEPIDFCFGIYY</sequence>
<dbReference type="EMBL" id="JAAOAK010000492">
    <property type="protein sequence ID" value="KAF5663329.1"/>
    <property type="molecule type" value="Genomic_DNA"/>
</dbReference>
<accession>A0A8H5T6B6</accession>
<dbReference type="AlphaFoldDB" id="A0A8H5T6B6"/>
<comment type="caution">
    <text evidence="1">The sequence shown here is derived from an EMBL/GenBank/DDBJ whole genome shotgun (WGS) entry which is preliminary data.</text>
</comment>
<keyword evidence="2" id="KW-1185">Reference proteome</keyword>
<gene>
    <name evidence="1" type="ORF">FDENT_13157</name>
</gene>
<evidence type="ECO:0000313" key="1">
    <source>
        <dbReference type="EMBL" id="KAF5663329.1"/>
    </source>
</evidence>
<dbReference type="Proteomes" id="UP000562682">
    <property type="component" value="Unassembled WGS sequence"/>
</dbReference>
<reference evidence="1 2" key="1">
    <citation type="submission" date="2020-05" db="EMBL/GenBank/DDBJ databases">
        <title>Identification and distribution of gene clusters putatively required for synthesis of sphingolipid metabolism inhibitors in phylogenetically diverse species of the filamentous fungus Fusarium.</title>
        <authorList>
            <person name="Kim H.-S."/>
            <person name="Busman M."/>
            <person name="Brown D.W."/>
            <person name="Divon H."/>
            <person name="Uhlig S."/>
            <person name="Proctor R.H."/>
        </authorList>
    </citation>
    <scope>NUCLEOTIDE SEQUENCE [LARGE SCALE GENOMIC DNA]</scope>
    <source>
        <strain evidence="1 2">NRRL 25311</strain>
    </source>
</reference>